<keyword evidence="6 7" id="KW-0675">Receptor</keyword>
<dbReference type="EMBL" id="BDGG01000002">
    <property type="protein sequence ID" value="GAU91457.1"/>
    <property type="molecule type" value="Genomic_DNA"/>
</dbReference>
<keyword evidence="12" id="KW-1185">Reference proteome</keyword>
<feature type="compositionally biased region" description="Polar residues" evidence="8">
    <location>
        <begin position="262"/>
        <end position="272"/>
    </location>
</feature>
<organism evidence="11 12">
    <name type="scientific">Ramazzottius varieornatus</name>
    <name type="common">Water bear</name>
    <name type="synonym">Tardigrade</name>
    <dbReference type="NCBI Taxonomy" id="947166"/>
    <lineage>
        <taxon>Eukaryota</taxon>
        <taxon>Metazoa</taxon>
        <taxon>Ecdysozoa</taxon>
        <taxon>Tardigrada</taxon>
        <taxon>Eutardigrada</taxon>
        <taxon>Parachela</taxon>
        <taxon>Hypsibioidea</taxon>
        <taxon>Ramazzottiidae</taxon>
        <taxon>Ramazzottius</taxon>
    </lineage>
</organism>
<evidence type="ECO:0000256" key="4">
    <source>
        <dbReference type="ARBA" id="ARBA00022989"/>
    </source>
</evidence>
<dbReference type="InterPro" id="IPR000276">
    <property type="entry name" value="GPCR_Rhodpsn"/>
</dbReference>
<dbReference type="PRINTS" id="PR00237">
    <property type="entry name" value="GPCRRHODOPSN"/>
</dbReference>
<dbReference type="GO" id="GO:0097003">
    <property type="term" value="F:adipokinetic hormone receptor activity"/>
    <property type="evidence" value="ECO:0007669"/>
    <property type="project" value="TreeGrafter"/>
</dbReference>
<dbReference type="PROSITE" id="PS00237">
    <property type="entry name" value="G_PROTEIN_RECEP_F1_1"/>
    <property type="match status" value="1"/>
</dbReference>
<reference evidence="11 12" key="1">
    <citation type="journal article" date="2016" name="Nat. Commun.">
        <title>Extremotolerant tardigrade genome and improved radiotolerance of human cultured cells by tardigrade-unique protein.</title>
        <authorList>
            <person name="Hashimoto T."/>
            <person name="Horikawa D.D."/>
            <person name="Saito Y."/>
            <person name="Kuwahara H."/>
            <person name="Kozuka-Hata H."/>
            <person name="Shin-I T."/>
            <person name="Minakuchi Y."/>
            <person name="Ohishi K."/>
            <person name="Motoyama A."/>
            <person name="Aizu T."/>
            <person name="Enomoto A."/>
            <person name="Kondo K."/>
            <person name="Tanaka S."/>
            <person name="Hara Y."/>
            <person name="Koshikawa S."/>
            <person name="Sagara H."/>
            <person name="Miura T."/>
            <person name="Yokobori S."/>
            <person name="Miyagawa K."/>
            <person name="Suzuki Y."/>
            <person name="Kubo T."/>
            <person name="Oyama M."/>
            <person name="Kohara Y."/>
            <person name="Fujiyama A."/>
            <person name="Arakawa K."/>
            <person name="Katayama T."/>
            <person name="Toyoda A."/>
            <person name="Kunieda T."/>
        </authorList>
    </citation>
    <scope>NUCLEOTIDE SEQUENCE [LARGE SCALE GENOMIC DNA]</scope>
    <source>
        <strain evidence="11 12">YOKOZUNA-1</strain>
    </source>
</reference>
<evidence type="ECO:0000256" key="1">
    <source>
        <dbReference type="ARBA" id="ARBA00004651"/>
    </source>
</evidence>
<feature type="domain" description="G-protein coupled receptors family 1 profile" evidence="10">
    <location>
        <begin position="49"/>
        <end position="380"/>
    </location>
</feature>
<keyword evidence="7" id="KW-0297">G-protein coupled receptor</keyword>
<keyword evidence="5 9" id="KW-0472">Membrane</keyword>
<feature type="transmembrane region" description="Helical" evidence="9">
    <location>
        <begin position="361"/>
        <end position="385"/>
    </location>
</feature>
<evidence type="ECO:0000256" key="9">
    <source>
        <dbReference type="SAM" id="Phobius"/>
    </source>
</evidence>
<evidence type="ECO:0000259" key="10">
    <source>
        <dbReference type="PROSITE" id="PS50262"/>
    </source>
</evidence>
<dbReference type="Gene3D" id="1.20.1070.10">
    <property type="entry name" value="Rhodopsin 7-helix transmembrane proteins"/>
    <property type="match status" value="1"/>
</dbReference>
<keyword evidence="7" id="KW-0807">Transducer</keyword>
<proteinExistence type="inferred from homology"/>
<protein>
    <recommendedName>
        <fullName evidence="10">G-protein coupled receptors family 1 profile domain-containing protein</fullName>
    </recommendedName>
</protein>
<dbReference type="OrthoDB" id="6435638at2759"/>
<evidence type="ECO:0000256" key="8">
    <source>
        <dbReference type="SAM" id="MobiDB-lite"/>
    </source>
</evidence>
<dbReference type="GO" id="GO:0032870">
    <property type="term" value="P:cellular response to hormone stimulus"/>
    <property type="evidence" value="ECO:0007669"/>
    <property type="project" value="TreeGrafter"/>
</dbReference>
<dbReference type="PANTHER" id="PTHR24241">
    <property type="entry name" value="NEUROPEPTIDE RECEPTOR-RELATED G-PROTEIN COUPLED RECEPTOR"/>
    <property type="match status" value="1"/>
</dbReference>
<dbReference type="PANTHER" id="PTHR24241:SF59">
    <property type="entry name" value="ADIPOKINETIC HORMONE RECEPTOR, ISOFORM C"/>
    <property type="match status" value="1"/>
</dbReference>
<evidence type="ECO:0000313" key="11">
    <source>
        <dbReference type="EMBL" id="GAU91457.1"/>
    </source>
</evidence>
<dbReference type="PROSITE" id="PS50262">
    <property type="entry name" value="G_PROTEIN_RECEP_F1_2"/>
    <property type="match status" value="1"/>
</dbReference>
<dbReference type="GO" id="GO:0004930">
    <property type="term" value="F:G protein-coupled receptor activity"/>
    <property type="evidence" value="ECO:0007669"/>
    <property type="project" value="UniProtKB-KW"/>
</dbReference>
<feature type="transmembrane region" description="Helical" evidence="9">
    <location>
        <begin position="326"/>
        <end position="349"/>
    </location>
</feature>
<keyword evidence="3 7" id="KW-0812">Transmembrane</keyword>
<comment type="similarity">
    <text evidence="7">Belongs to the G-protein coupled receptor 1 family.</text>
</comment>
<keyword evidence="2" id="KW-1003">Cell membrane</keyword>
<feature type="transmembrane region" description="Helical" evidence="9">
    <location>
        <begin position="196"/>
        <end position="219"/>
    </location>
</feature>
<evidence type="ECO:0000256" key="6">
    <source>
        <dbReference type="ARBA" id="ARBA00023170"/>
    </source>
</evidence>
<evidence type="ECO:0000256" key="7">
    <source>
        <dbReference type="RuleBase" id="RU000688"/>
    </source>
</evidence>
<dbReference type="SUPFAM" id="SSF81321">
    <property type="entry name" value="Family A G protein-coupled receptor-like"/>
    <property type="match status" value="1"/>
</dbReference>
<accession>A0A1D1UW58</accession>
<feature type="transmembrane region" description="Helical" evidence="9">
    <location>
        <begin position="36"/>
        <end position="57"/>
    </location>
</feature>
<comment type="caution">
    <text evidence="11">The sequence shown here is derived from an EMBL/GenBank/DDBJ whole genome shotgun (WGS) entry which is preliminary data.</text>
</comment>
<evidence type="ECO:0000256" key="2">
    <source>
        <dbReference type="ARBA" id="ARBA00022475"/>
    </source>
</evidence>
<evidence type="ECO:0000256" key="5">
    <source>
        <dbReference type="ARBA" id="ARBA00023136"/>
    </source>
</evidence>
<comment type="subcellular location">
    <subcellularLocation>
        <location evidence="1">Cell membrane</location>
        <topology evidence="1">Multi-pass membrane protein</topology>
    </subcellularLocation>
</comment>
<name>A0A1D1UW58_RAMVA</name>
<feature type="region of interest" description="Disordered" evidence="8">
    <location>
        <begin position="255"/>
        <end position="281"/>
    </location>
</feature>
<dbReference type="Proteomes" id="UP000186922">
    <property type="component" value="Unassembled WGS sequence"/>
</dbReference>
<feature type="transmembrane region" description="Helical" evidence="9">
    <location>
        <begin position="149"/>
        <end position="169"/>
    </location>
</feature>
<keyword evidence="4 9" id="KW-1133">Transmembrane helix</keyword>
<feature type="transmembrane region" description="Helical" evidence="9">
    <location>
        <begin position="69"/>
        <end position="93"/>
    </location>
</feature>
<evidence type="ECO:0000313" key="12">
    <source>
        <dbReference type="Proteomes" id="UP000186922"/>
    </source>
</evidence>
<feature type="transmembrane region" description="Helical" evidence="9">
    <location>
        <begin position="113"/>
        <end position="137"/>
    </location>
</feature>
<sequence>MGDFLSNQSSFSSSLSPENFTLPADMRFNEAHRVQIIGYSVLMSISAIENLTVLLLLAMRRPMSRMNMLLVSLTVSDLLVTFLTMPLEIAWAYTVQWLAPDSVCKIMMVGRIFGLYSSSFNLVAISIDRFCVIMYPFTNITSAEKRVRGLLLTVWLLSAACSLPQAVVFRKQYHPYFATFGQCATFNSFPSEELEMAYNVFVTLMLFVIPLILFCIFYGRLWWVIRRRHILTTGHGYVSAPATISKSADHANVHEHAKNNESRPTLTLSGSQRSRHSNWHHRDSQECPGIAQLALQTVDFNLGASMRYSKGPNIYMRAQSKSFKMAVTLVIVYLVCWVPYYLVSCWFWFDKESLKTIDPRVQSGLFIFAVSQSCLNPIVTGVFCLRLDKKIASLYCCRKSLGSWRRKPTADFRMRPNSITKPRRATPATAAAFSLQNNRSVRTNGTDKHNNYHYQKPPKAATCVQQPPHYL</sequence>
<dbReference type="AlphaFoldDB" id="A0A1D1UW58"/>
<dbReference type="Pfam" id="PF00001">
    <property type="entry name" value="7tm_1"/>
    <property type="match status" value="1"/>
</dbReference>
<evidence type="ECO:0000256" key="3">
    <source>
        <dbReference type="ARBA" id="ARBA00022692"/>
    </source>
</evidence>
<dbReference type="InterPro" id="IPR017452">
    <property type="entry name" value="GPCR_Rhodpsn_7TM"/>
</dbReference>
<dbReference type="GO" id="GO:0005886">
    <property type="term" value="C:plasma membrane"/>
    <property type="evidence" value="ECO:0007669"/>
    <property type="project" value="UniProtKB-SubCell"/>
</dbReference>
<dbReference type="GO" id="GO:0042277">
    <property type="term" value="F:peptide binding"/>
    <property type="evidence" value="ECO:0007669"/>
    <property type="project" value="TreeGrafter"/>
</dbReference>
<gene>
    <name evidence="11" type="primary">RvY_03705-1</name>
    <name evidence="11" type="synonym">RvY_03705.1</name>
    <name evidence="11" type="ORF">RvY_03705</name>
</gene>
<dbReference type="STRING" id="947166.A0A1D1UW58"/>